<dbReference type="PROSITE" id="PS51318">
    <property type="entry name" value="TAT"/>
    <property type="match status" value="1"/>
</dbReference>
<accession>A0A830GUB9</accession>
<dbReference type="AlphaFoldDB" id="A0A830GUB9"/>
<comment type="caution">
    <text evidence="1">The sequence shown here is derived from an EMBL/GenBank/DDBJ whole genome shotgun (WGS) entry which is preliminary data.</text>
</comment>
<dbReference type="RefSeq" id="WP_189001652.1">
    <property type="nucleotide sequence ID" value="NZ_BMOU01000007.1"/>
</dbReference>
<dbReference type="Proteomes" id="UP000605784">
    <property type="component" value="Unassembled WGS sequence"/>
</dbReference>
<proteinExistence type="predicted"/>
<reference evidence="1" key="1">
    <citation type="journal article" date="2014" name="Int. J. Syst. Evol. Microbiol.">
        <title>Complete genome sequence of Corynebacterium casei LMG S-19264T (=DSM 44701T), isolated from a smear-ripened cheese.</title>
        <authorList>
            <consortium name="US DOE Joint Genome Institute (JGI-PGF)"/>
            <person name="Walter F."/>
            <person name="Albersmeier A."/>
            <person name="Kalinowski J."/>
            <person name="Ruckert C."/>
        </authorList>
    </citation>
    <scope>NUCLEOTIDE SEQUENCE</scope>
    <source>
        <strain evidence="1">JCM 17820</strain>
    </source>
</reference>
<name>A0A830GUB9_9EURY</name>
<keyword evidence="2" id="KW-1185">Reference proteome</keyword>
<protein>
    <submittedName>
        <fullName evidence="1">Uncharacterized protein</fullName>
    </submittedName>
</protein>
<dbReference type="EMBL" id="BMOU01000007">
    <property type="protein sequence ID" value="GGO02631.1"/>
    <property type="molecule type" value="Genomic_DNA"/>
</dbReference>
<evidence type="ECO:0000313" key="1">
    <source>
        <dbReference type="EMBL" id="GGO02631.1"/>
    </source>
</evidence>
<dbReference type="InterPro" id="IPR045396">
    <property type="entry name" value="DUF6517"/>
</dbReference>
<sequence>MTRKGGRTLWHRRELLRTMGLTAATGALAGCEYATDNEFTADAVVLPPAAQSSLGFASIVEQSRRRTVERTVNGRDVTATIDRFVSVYAQTDGEMSWGDSESGPLLLRFSGGAVPFDGTTDRLFVGPATAFDTVGGTLPFLRDGVVDPRGVVLFAPGAALSGAVLDANEALAVAHRSALSEGPFVPTDTGFSVPDSAFFPNSVFDVDAEWFPNKNWILPDDDARSTVAVFPGPGVDSGAVGTAGRSFEAGTELDATYVAAPADVFFDTGVSVTDPGRLQTFLGTDADQLGAVAPERPIDDAGVVVFSDRERGVPFAYIPGETLFPDSTFFPEAVFSADRPILAASLGDLFLDSTFFPDSFTLSESLLNPQSLALFFPSEPVSSVPDPFTVVDSGANLSPSGTVLFFPTGPGTLGGADEGPFPDSAFYPDAVFAPDSLFWPDSVFWPDSALFPDAALLPMETNAHPATSAGLPVSFPSSFFFPGTTFSPTEVLHLPGDFGFSADLFENAGTEVTHARSATAEKQDAAEIDTAPLSLGVLSTPVASVAGQSINTLAGLSLSDLLTNDQAESFLRSAGVGDGSVEWARGPTRLGTEAASLLGEPVTMETHAGILDESNPSVVYLHLARVENGGSVVVSAGVHGFEVSDTDRPFVGADGYVSQDRLDRYRSTVVTADEALTVR</sequence>
<gene>
    <name evidence="1" type="ORF">GCM10009030_37380</name>
</gene>
<reference evidence="1" key="2">
    <citation type="submission" date="2020-09" db="EMBL/GenBank/DDBJ databases">
        <authorList>
            <person name="Sun Q."/>
            <person name="Ohkuma M."/>
        </authorList>
    </citation>
    <scope>NUCLEOTIDE SEQUENCE</scope>
    <source>
        <strain evidence="1">JCM 17820</strain>
    </source>
</reference>
<dbReference type="Pfam" id="PF20127">
    <property type="entry name" value="DUF6517"/>
    <property type="match status" value="1"/>
</dbReference>
<evidence type="ECO:0000313" key="2">
    <source>
        <dbReference type="Proteomes" id="UP000605784"/>
    </source>
</evidence>
<organism evidence="1 2">
    <name type="scientific">Haloarcula pellucida</name>
    <dbReference type="NCBI Taxonomy" id="1427151"/>
    <lineage>
        <taxon>Archaea</taxon>
        <taxon>Methanobacteriati</taxon>
        <taxon>Methanobacteriota</taxon>
        <taxon>Stenosarchaea group</taxon>
        <taxon>Halobacteria</taxon>
        <taxon>Halobacteriales</taxon>
        <taxon>Haloarculaceae</taxon>
        <taxon>Haloarcula</taxon>
    </lineage>
</organism>
<dbReference type="PROSITE" id="PS51257">
    <property type="entry name" value="PROKAR_LIPOPROTEIN"/>
    <property type="match status" value="1"/>
</dbReference>
<dbReference type="InterPro" id="IPR006311">
    <property type="entry name" value="TAT_signal"/>
</dbReference>